<evidence type="ECO:0000259" key="2">
    <source>
        <dbReference type="Pfam" id="PF04892"/>
    </source>
</evidence>
<feature type="transmembrane region" description="Helical" evidence="1">
    <location>
        <begin position="328"/>
        <end position="348"/>
    </location>
</feature>
<feature type="transmembrane region" description="Helical" evidence="1">
    <location>
        <begin position="73"/>
        <end position="97"/>
    </location>
</feature>
<keyword evidence="1" id="KW-0812">Transmembrane</keyword>
<feature type="transmembrane region" description="Helical" evidence="1">
    <location>
        <begin position="213"/>
        <end position="235"/>
    </location>
</feature>
<feature type="transmembrane region" description="Helical" evidence="1">
    <location>
        <begin position="255"/>
        <end position="276"/>
    </location>
</feature>
<dbReference type="Proteomes" id="UP000034071">
    <property type="component" value="Chromosome"/>
</dbReference>
<dbReference type="RefSeq" id="WP_046560289.1">
    <property type="nucleotide sequence ID" value="NZ_CP010975.1"/>
</dbReference>
<dbReference type="HOGENOM" id="CLU_733136_0_0_6"/>
<feature type="transmembrane region" description="Helical" evidence="1">
    <location>
        <begin position="48"/>
        <end position="66"/>
    </location>
</feature>
<dbReference type="InterPro" id="IPR006976">
    <property type="entry name" value="VanZ-like"/>
</dbReference>
<feature type="transmembrane region" description="Helical" evidence="1">
    <location>
        <begin position="109"/>
        <end position="127"/>
    </location>
</feature>
<gene>
    <name evidence="3" type="ORF">TQ33_0055</name>
</gene>
<organism evidence="3 4">
    <name type="scientific">Kangiella geojedonensis</name>
    <dbReference type="NCBI Taxonomy" id="914150"/>
    <lineage>
        <taxon>Bacteria</taxon>
        <taxon>Pseudomonadati</taxon>
        <taxon>Pseudomonadota</taxon>
        <taxon>Gammaproteobacteria</taxon>
        <taxon>Kangiellales</taxon>
        <taxon>Kangiellaceae</taxon>
        <taxon>Kangiella</taxon>
    </lineage>
</organism>
<keyword evidence="1" id="KW-0472">Membrane</keyword>
<feature type="domain" description="VanZ-like" evidence="2">
    <location>
        <begin position="30"/>
        <end position="123"/>
    </location>
</feature>
<dbReference type="Pfam" id="PF04892">
    <property type="entry name" value="VanZ"/>
    <property type="match status" value="1"/>
</dbReference>
<evidence type="ECO:0000313" key="4">
    <source>
        <dbReference type="Proteomes" id="UP000034071"/>
    </source>
</evidence>
<accession>A0A0F6TNR7</accession>
<reference evidence="3 4" key="1">
    <citation type="submission" date="2015-02" db="EMBL/GenBank/DDBJ databases">
        <title>Complete genome sequence of Kangiella geojedonensis strain YCS-5T.</title>
        <authorList>
            <person name="Kim K.M."/>
        </authorList>
    </citation>
    <scope>NUCLEOTIDE SEQUENCE [LARGE SCALE GENOMIC DNA]</scope>
    <source>
        <strain evidence="3 4">YCS-5</strain>
    </source>
</reference>
<evidence type="ECO:0000256" key="1">
    <source>
        <dbReference type="SAM" id="Phobius"/>
    </source>
</evidence>
<keyword evidence="4" id="KW-1185">Reference proteome</keyword>
<name>A0A0F6TNR7_9GAMM</name>
<evidence type="ECO:0000313" key="3">
    <source>
        <dbReference type="EMBL" id="AKE51047.1"/>
    </source>
</evidence>
<feature type="transmembrane region" description="Helical" evidence="1">
    <location>
        <begin position="182"/>
        <end position="201"/>
    </location>
</feature>
<feature type="transmembrane region" description="Helical" evidence="1">
    <location>
        <begin position="354"/>
        <end position="370"/>
    </location>
</feature>
<dbReference type="EMBL" id="CP010975">
    <property type="protein sequence ID" value="AKE51047.1"/>
    <property type="molecule type" value="Genomic_DNA"/>
</dbReference>
<protein>
    <submittedName>
        <fullName evidence="3">VanZ family protein</fullName>
    </submittedName>
</protein>
<dbReference type="KEGG" id="kge:TQ33_0055"/>
<sequence length="377" mass="43585">MRLIWYIVILFIAYGSLYPFNFDFSRPLPADLGAWLLNWQQRTIRSDVIANILLFIPYGFFGALTVQQKQRRYTLVSILLMLAIGIVFAFCLQFIQFYLPSRVSHAADALLNAIGILIGISLAAYSNSQRIQRMIPESLRLGISPAFLVLFLWIGWQFFPYIPVFETKQFGQSLDTIVKSTWSLSVWLQHVLFWLVFYHLVQRVLGKEYRLSFIALVSVFVIIIKLAMYRSQMGWSEITAVPLAMLLHHHLSRQWMVPLIAVSSVALLLWSSLFPLNFKHDINNFQWLPFDDFLKGSTWYNLSELIEETLLLASVGYFCAKWWRNYHWASSLLVVLSIGITVMQLFIVDKKPDITLFVMALVVGILLVRLKSISRVG</sequence>
<proteinExistence type="predicted"/>
<dbReference type="AlphaFoldDB" id="A0A0F6TNR7"/>
<keyword evidence="1" id="KW-1133">Transmembrane helix</keyword>
<dbReference type="STRING" id="914150.TQ33_0055"/>
<feature type="transmembrane region" description="Helical" evidence="1">
    <location>
        <begin position="139"/>
        <end position="162"/>
    </location>
</feature>
<dbReference type="OrthoDB" id="7055135at2"/>